<dbReference type="EMBL" id="JACTNZ010000008">
    <property type="protein sequence ID" value="KAG5535063.1"/>
    <property type="molecule type" value="Genomic_DNA"/>
</dbReference>
<feature type="compositionally biased region" description="Polar residues" evidence="4">
    <location>
        <begin position="381"/>
        <end position="391"/>
    </location>
</feature>
<dbReference type="Gene3D" id="1.20.5.190">
    <property type="match status" value="1"/>
</dbReference>
<dbReference type="InterPro" id="IPR000048">
    <property type="entry name" value="IQ_motif_EF-hand-BS"/>
</dbReference>
<keyword evidence="1" id="KW-0112">Calmodulin-binding</keyword>
<comment type="subunit">
    <text evidence="3">Binds to multiple calmodulin (CaM) in the presence of Ca(2+) and CaM-like proteins.</text>
</comment>
<evidence type="ECO:0000256" key="1">
    <source>
        <dbReference type="ARBA" id="ARBA00022860"/>
    </source>
</evidence>
<feature type="region of interest" description="Disordered" evidence="4">
    <location>
        <begin position="493"/>
        <end position="588"/>
    </location>
</feature>
<feature type="compositionally biased region" description="Basic and acidic residues" evidence="4">
    <location>
        <begin position="495"/>
        <end position="512"/>
    </location>
</feature>
<evidence type="ECO:0000256" key="4">
    <source>
        <dbReference type="SAM" id="MobiDB-lite"/>
    </source>
</evidence>
<evidence type="ECO:0000313" key="7">
    <source>
        <dbReference type="Proteomes" id="UP000823749"/>
    </source>
</evidence>
<dbReference type="SMART" id="SM00015">
    <property type="entry name" value="IQ"/>
    <property type="match status" value="3"/>
</dbReference>
<name>A0AAV6J590_9ERIC</name>
<protein>
    <recommendedName>
        <fullName evidence="5">DUF4005 domain-containing protein</fullName>
    </recommendedName>
</protein>
<reference evidence="6" key="1">
    <citation type="submission" date="2020-08" db="EMBL/GenBank/DDBJ databases">
        <title>Plant Genome Project.</title>
        <authorList>
            <person name="Zhang R.-G."/>
        </authorList>
    </citation>
    <scope>NUCLEOTIDE SEQUENCE</scope>
    <source>
        <strain evidence="6">WSP0</strain>
        <tissue evidence="6">Leaf</tissue>
    </source>
</reference>
<keyword evidence="7" id="KW-1185">Reference proteome</keyword>
<proteinExistence type="inferred from homology"/>
<dbReference type="CDD" id="cd23767">
    <property type="entry name" value="IQCD"/>
    <property type="match status" value="1"/>
</dbReference>
<dbReference type="GO" id="GO:0005516">
    <property type="term" value="F:calmodulin binding"/>
    <property type="evidence" value="ECO:0007669"/>
    <property type="project" value="UniProtKB-KW"/>
</dbReference>
<feature type="domain" description="DUF4005" evidence="5">
    <location>
        <begin position="527"/>
        <end position="605"/>
    </location>
</feature>
<feature type="region of interest" description="Disordered" evidence="4">
    <location>
        <begin position="16"/>
        <end position="50"/>
    </location>
</feature>
<dbReference type="InterPro" id="IPR025064">
    <property type="entry name" value="DUF4005"/>
</dbReference>
<evidence type="ECO:0000256" key="2">
    <source>
        <dbReference type="ARBA" id="ARBA00024341"/>
    </source>
</evidence>
<evidence type="ECO:0000256" key="3">
    <source>
        <dbReference type="ARBA" id="ARBA00024378"/>
    </source>
</evidence>
<dbReference type="Pfam" id="PF00612">
    <property type="entry name" value="IQ"/>
    <property type="match status" value="3"/>
</dbReference>
<feature type="compositionally biased region" description="Polar residues" evidence="4">
    <location>
        <begin position="439"/>
        <end position="449"/>
    </location>
</feature>
<dbReference type="PANTHER" id="PTHR32295">
    <property type="entry name" value="IQ-DOMAIN 5-RELATED"/>
    <property type="match status" value="1"/>
</dbReference>
<feature type="region of interest" description="Disordered" evidence="4">
    <location>
        <begin position="330"/>
        <end position="465"/>
    </location>
</feature>
<dbReference type="PROSITE" id="PS50096">
    <property type="entry name" value="IQ"/>
    <property type="match status" value="1"/>
</dbReference>
<feature type="compositionally biased region" description="Polar residues" evidence="4">
    <location>
        <begin position="358"/>
        <end position="367"/>
    </location>
</feature>
<evidence type="ECO:0000259" key="5">
    <source>
        <dbReference type="Pfam" id="PF13178"/>
    </source>
</evidence>
<dbReference type="AlphaFoldDB" id="A0AAV6J590"/>
<organism evidence="6 7">
    <name type="scientific">Rhododendron griersonianum</name>
    <dbReference type="NCBI Taxonomy" id="479676"/>
    <lineage>
        <taxon>Eukaryota</taxon>
        <taxon>Viridiplantae</taxon>
        <taxon>Streptophyta</taxon>
        <taxon>Embryophyta</taxon>
        <taxon>Tracheophyta</taxon>
        <taxon>Spermatophyta</taxon>
        <taxon>Magnoliopsida</taxon>
        <taxon>eudicotyledons</taxon>
        <taxon>Gunneridae</taxon>
        <taxon>Pentapetalae</taxon>
        <taxon>asterids</taxon>
        <taxon>Ericales</taxon>
        <taxon>Ericaceae</taxon>
        <taxon>Ericoideae</taxon>
        <taxon>Rhodoreae</taxon>
        <taxon>Rhododendron</taxon>
    </lineage>
</organism>
<gene>
    <name evidence="6" type="ORF">RHGRI_022994</name>
</gene>
<accession>A0AAV6J590</accession>
<feature type="compositionally biased region" description="Basic and acidic residues" evidence="4">
    <location>
        <begin position="412"/>
        <end position="438"/>
    </location>
</feature>
<dbReference type="PANTHER" id="PTHR32295:SF222">
    <property type="entry name" value="IQ MOTIF, EF-HAND BINDING SITE-RELATED"/>
    <property type="match status" value="1"/>
</dbReference>
<evidence type="ECO:0000313" key="6">
    <source>
        <dbReference type="EMBL" id="KAG5535063.1"/>
    </source>
</evidence>
<comment type="similarity">
    <text evidence="2">Belongs to the IQD family.</text>
</comment>
<feature type="compositionally biased region" description="Polar residues" evidence="4">
    <location>
        <begin position="576"/>
        <end position="588"/>
    </location>
</feature>
<comment type="caution">
    <text evidence="6">The sequence shown here is derived from an EMBL/GenBank/DDBJ whole genome shotgun (WGS) entry which is preliminary data.</text>
</comment>
<dbReference type="Pfam" id="PF13178">
    <property type="entry name" value="DUF4005"/>
    <property type="match status" value="1"/>
</dbReference>
<sequence length="666" mass="72554">MGKSPGKWIKAVLFGKKSSKSSSAKNAAIGKRASSDAKAPAGDLVVGPPVPVDLPPHITRGASGENTQLEKCASGNLSCGVVLLPGKQGAETGGDVRLVSADNGEILRLEQAATKAQAAFRGYMVISFGVENCNLSLRIHGMARLIPRSLSFTIVALGTKFSLTFYHLLMISYTLGVFTMSVGLNGVYPDFLGTYLSLKARRAFWALKGIIRLQALIRGHLVRRQAVATLRCMQAVVKLQSVVRGRRVRLSHAGSEVLKKCRSGLAMESLAVNTLLKSEKLSRNAFVSKLVTSSPSVMHLSLQYDPVEPNSVANWLERWSSSRFWEPVARPKKSIKSKQQKKQANMQSAESGRPKRAAQSNPLNSSSEYDKPKRSQRKILSHQTETVQEPPQNELERVKRSLRKVSVSAEEASDKPEAGTEKLQRSLEKIAKGKDNSSEKATSNPTMAVSEQPVLVEPPLNSLAADEPVEMVHEDHPSVELVSSEVGEQVIIGDKVNEDISSKEDQTKENIKTGRRRSLPGKQEYPENVPQNTPPTLPSYMAATQSAKAKLRSQGTPRLVVQDGSAENGFVRRHSLPSSTNGKSSLSPRVQKLVVQANGKGGSRSDKSLSTSRDSNGMKPELFAVYSCYLKRFLRSCYSPGGGGECRMLLLEHYGVEKVKNVSAWS</sequence>
<feature type="region of interest" description="Disordered" evidence="4">
    <location>
        <begin position="596"/>
        <end position="615"/>
    </location>
</feature>
<dbReference type="Proteomes" id="UP000823749">
    <property type="component" value="Chromosome 8"/>
</dbReference>
<feature type="compositionally biased region" description="Basic residues" evidence="4">
    <location>
        <begin position="330"/>
        <end position="341"/>
    </location>
</feature>